<dbReference type="RefSeq" id="WP_075077896.1">
    <property type="nucleotide sequence ID" value="NZ_BDCO01000002.1"/>
</dbReference>
<dbReference type="Pfam" id="PF14237">
    <property type="entry name" value="GYF_2"/>
    <property type="match status" value="1"/>
</dbReference>
<feature type="transmembrane region" description="Helical" evidence="1">
    <location>
        <begin position="99"/>
        <end position="119"/>
    </location>
</feature>
<dbReference type="OrthoDB" id="199871at2"/>
<dbReference type="Proteomes" id="UP000076023">
    <property type="component" value="Unassembled WGS sequence"/>
</dbReference>
<evidence type="ECO:0000313" key="4">
    <source>
        <dbReference type="Proteomes" id="UP000076023"/>
    </source>
</evidence>
<organism evidence="3 4">
    <name type="scientific">Terrimicrobium sacchariphilum</name>
    <dbReference type="NCBI Taxonomy" id="690879"/>
    <lineage>
        <taxon>Bacteria</taxon>
        <taxon>Pseudomonadati</taxon>
        <taxon>Verrucomicrobiota</taxon>
        <taxon>Terrimicrobiia</taxon>
        <taxon>Terrimicrobiales</taxon>
        <taxon>Terrimicrobiaceae</taxon>
        <taxon>Terrimicrobium</taxon>
    </lineage>
</organism>
<evidence type="ECO:0000256" key="1">
    <source>
        <dbReference type="SAM" id="Phobius"/>
    </source>
</evidence>
<dbReference type="InParanoid" id="A0A146G4U1"/>
<comment type="caution">
    <text evidence="3">The sequence shown here is derived from an EMBL/GenBank/DDBJ whole genome shotgun (WGS) entry which is preliminary data.</text>
</comment>
<name>A0A146G4U1_TERSA</name>
<protein>
    <recommendedName>
        <fullName evidence="2">GYF domain-containing protein</fullName>
    </recommendedName>
</protein>
<keyword evidence="1" id="KW-0812">Transmembrane</keyword>
<evidence type="ECO:0000313" key="3">
    <source>
        <dbReference type="EMBL" id="GAT32037.1"/>
    </source>
</evidence>
<gene>
    <name evidence="3" type="ORF">TSACC_2434</name>
</gene>
<keyword evidence="1" id="KW-0472">Membrane</keyword>
<evidence type="ECO:0000259" key="2">
    <source>
        <dbReference type="Pfam" id="PF14237"/>
    </source>
</evidence>
<keyword evidence="4" id="KW-1185">Reference proteome</keyword>
<dbReference type="AlphaFoldDB" id="A0A146G4U1"/>
<dbReference type="InterPro" id="IPR025640">
    <property type="entry name" value="GYF_2"/>
</dbReference>
<sequence length="199" mass="22063">MSTIHVLKNGEKWGPYTTEELEGHVEQGTFTSEDLVWWEGLEDWQPLSSLFEEEEPPDFECDGVRVFADRLELDGVSLLAPLILRASVQRQRNRRVKPVIGAVLVGVFAVCVAFVPIPRQNHTEWIIWGLVLLGLVIWCLRLMYAGLGGGRSLLIVDLADGNERIRQVDPAIAPQLEEALGRVIVTGRAGFPAAPNQAS</sequence>
<feature type="transmembrane region" description="Helical" evidence="1">
    <location>
        <begin position="125"/>
        <end position="144"/>
    </location>
</feature>
<dbReference type="STRING" id="690879.TSACC_2434"/>
<dbReference type="EMBL" id="BDCO01000002">
    <property type="protein sequence ID" value="GAT32037.1"/>
    <property type="molecule type" value="Genomic_DNA"/>
</dbReference>
<proteinExistence type="predicted"/>
<keyword evidence="1" id="KW-1133">Transmembrane helix</keyword>
<accession>A0A146G4U1</accession>
<feature type="domain" description="GYF" evidence="2">
    <location>
        <begin position="5"/>
        <end position="50"/>
    </location>
</feature>
<reference evidence="4" key="1">
    <citation type="journal article" date="2017" name="Genome Announc.">
        <title>Draft Genome Sequence of Terrimicrobium sacchariphilum NM-5T, a Facultative Anaerobic Soil Bacterium of the Class Spartobacteria.</title>
        <authorList>
            <person name="Qiu Y.L."/>
            <person name="Tourlousse D.M."/>
            <person name="Matsuura N."/>
            <person name="Ohashi A."/>
            <person name="Sekiguchi Y."/>
        </authorList>
    </citation>
    <scope>NUCLEOTIDE SEQUENCE [LARGE SCALE GENOMIC DNA]</scope>
    <source>
        <strain evidence="4">NM-5</strain>
    </source>
</reference>